<feature type="compositionally biased region" description="Basic and acidic residues" evidence="2">
    <location>
        <begin position="1903"/>
        <end position="1923"/>
    </location>
</feature>
<feature type="compositionally biased region" description="Basic and acidic residues" evidence="2">
    <location>
        <begin position="2865"/>
        <end position="2874"/>
    </location>
</feature>
<name>A0ABD0LK86_9CAEN</name>
<dbReference type="Pfam" id="PF00041">
    <property type="entry name" value="fn3"/>
    <property type="match status" value="2"/>
</dbReference>
<dbReference type="InterPro" id="IPR036249">
    <property type="entry name" value="Thioredoxin-like_sf"/>
</dbReference>
<feature type="compositionally biased region" description="Basic and acidic residues" evidence="2">
    <location>
        <begin position="275"/>
        <end position="292"/>
    </location>
</feature>
<dbReference type="PROSITE" id="PS50853">
    <property type="entry name" value="FN3"/>
    <property type="match status" value="7"/>
</dbReference>
<dbReference type="Gene3D" id="2.60.40.420">
    <property type="entry name" value="Cupredoxins - blue copper proteins"/>
    <property type="match status" value="3"/>
</dbReference>
<dbReference type="SUPFAM" id="SSF49265">
    <property type="entry name" value="Fibronectin type III"/>
    <property type="match status" value="7"/>
</dbReference>
<evidence type="ECO:0000313" key="5">
    <source>
        <dbReference type="Proteomes" id="UP001519460"/>
    </source>
</evidence>
<dbReference type="PANTHER" id="PTHR46708:SF2">
    <property type="entry name" value="FIBRONECTIN TYPE-III DOMAIN-CONTAINING PROTEIN"/>
    <property type="match status" value="1"/>
</dbReference>
<keyword evidence="1" id="KW-0677">Repeat</keyword>
<dbReference type="SUPFAM" id="SSF49503">
    <property type="entry name" value="Cupredoxins"/>
    <property type="match status" value="3"/>
</dbReference>
<feature type="region of interest" description="Disordered" evidence="2">
    <location>
        <begin position="2865"/>
        <end position="2884"/>
    </location>
</feature>
<feature type="region of interest" description="Disordered" evidence="2">
    <location>
        <begin position="2128"/>
        <end position="2188"/>
    </location>
</feature>
<feature type="compositionally biased region" description="Polar residues" evidence="2">
    <location>
        <begin position="510"/>
        <end position="521"/>
    </location>
</feature>
<keyword evidence="5" id="KW-1185">Reference proteome</keyword>
<protein>
    <recommendedName>
        <fullName evidence="3">Fibronectin type-III domain-containing protein</fullName>
    </recommendedName>
</protein>
<evidence type="ECO:0000256" key="2">
    <source>
        <dbReference type="SAM" id="MobiDB-lite"/>
    </source>
</evidence>
<feature type="domain" description="Fibronectin type-III" evidence="3">
    <location>
        <begin position="3587"/>
        <end position="3676"/>
    </location>
</feature>
<feature type="domain" description="Fibronectin type-III" evidence="3">
    <location>
        <begin position="3263"/>
        <end position="3373"/>
    </location>
</feature>
<feature type="compositionally biased region" description="Basic and acidic residues" evidence="2">
    <location>
        <begin position="423"/>
        <end position="437"/>
    </location>
</feature>
<feature type="non-terminal residue" evidence="4">
    <location>
        <position position="1"/>
    </location>
</feature>
<reference evidence="4 5" key="1">
    <citation type="journal article" date="2023" name="Sci. Data">
        <title>Genome assembly of the Korean intertidal mud-creeper Batillaria attramentaria.</title>
        <authorList>
            <person name="Patra A.K."/>
            <person name="Ho P.T."/>
            <person name="Jun S."/>
            <person name="Lee S.J."/>
            <person name="Kim Y."/>
            <person name="Won Y.J."/>
        </authorList>
    </citation>
    <scope>NUCLEOTIDE SEQUENCE [LARGE SCALE GENOMIC DNA]</scope>
    <source>
        <strain evidence="4">Wonlab-2016</strain>
    </source>
</reference>
<feature type="compositionally biased region" description="Low complexity" evidence="2">
    <location>
        <begin position="329"/>
        <end position="343"/>
    </location>
</feature>
<dbReference type="InterPro" id="IPR036116">
    <property type="entry name" value="FN3_sf"/>
</dbReference>
<feature type="region of interest" description="Disordered" evidence="2">
    <location>
        <begin position="1"/>
        <end position="372"/>
    </location>
</feature>
<feature type="compositionally biased region" description="Polar residues" evidence="2">
    <location>
        <begin position="2299"/>
        <end position="2311"/>
    </location>
</feature>
<dbReference type="SUPFAM" id="SSF52833">
    <property type="entry name" value="Thioredoxin-like"/>
    <property type="match status" value="1"/>
</dbReference>
<feature type="compositionally biased region" description="Basic and acidic residues" evidence="2">
    <location>
        <begin position="397"/>
        <end position="412"/>
    </location>
</feature>
<proteinExistence type="predicted"/>
<feature type="compositionally biased region" description="Low complexity" evidence="2">
    <location>
        <begin position="24"/>
        <end position="36"/>
    </location>
</feature>
<dbReference type="InterPro" id="IPR003961">
    <property type="entry name" value="FN3_dom"/>
</dbReference>
<feature type="compositionally biased region" description="Low complexity" evidence="2">
    <location>
        <begin position="626"/>
        <end position="637"/>
    </location>
</feature>
<feature type="compositionally biased region" description="Acidic residues" evidence="2">
    <location>
        <begin position="2317"/>
        <end position="2333"/>
    </location>
</feature>
<feature type="compositionally biased region" description="Basic and acidic residues" evidence="2">
    <location>
        <begin position="548"/>
        <end position="557"/>
    </location>
</feature>
<feature type="domain" description="Fibronectin type-III" evidence="3">
    <location>
        <begin position="3679"/>
        <end position="3774"/>
    </location>
</feature>
<dbReference type="SMART" id="SM00060">
    <property type="entry name" value="FN3"/>
    <property type="match status" value="14"/>
</dbReference>
<dbReference type="CDD" id="cd00063">
    <property type="entry name" value="FN3"/>
    <property type="match status" value="5"/>
</dbReference>
<feature type="compositionally biased region" description="Basic and acidic residues" evidence="2">
    <location>
        <begin position="455"/>
        <end position="476"/>
    </location>
</feature>
<feature type="domain" description="Fibronectin type-III" evidence="3">
    <location>
        <begin position="3143"/>
        <end position="3245"/>
    </location>
</feature>
<feature type="domain" description="Fibronectin type-III" evidence="3">
    <location>
        <begin position="3020"/>
        <end position="3118"/>
    </location>
</feature>
<feature type="region of interest" description="Disordered" evidence="2">
    <location>
        <begin position="388"/>
        <end position="670"/>
    </location>
</feature>
<feature type="compositionally biased region" description="Polar residues" evidence="2">
    <location>
        <begin position="180"/>
        <end position="199"/>
    </location>
</feature>
<dbReference type="Gene3D" id="2.60.40.10">
    <property type="entry name" value="Immunoglobulins"/>
    <property type="match status" value="7"/>
</dbReference>
<organism evidence="4 5">
    <name type="scientific">Batillaria attramentaria</name>
    <dbReference type="NCBI Taxonomy" id="370345"/>
    <lineage>
        <taxon>Eukaryota</taxon>
        <taxon>Metazoa</taxon>
        <taxon>Spiralia</taxon>
        <taxon>Lophotrochozoa</taxon>
        <taxon>Mollusca</taxon>
        <taxon>Gastropoda</taxon>
        <taxon>Caenogastropoda</taxon>
        <taxon>Sorbeoconcha</taxon>
        <taxon>Cerithioidea</taxon>
        <taxon>Batillariidae</taxon>
        <taxon>Batillaria</taxon>
    </lineage>
</organism>
<feature type="region of interest" description="Disordered" evidence="2">
    <location>
        <begin position="1878"/>
        <end position="2112"/>
    </location>
</feature>
<dbReference type="InterPro" id="IPR013783">
    <property type="entry name" value="Ig-like_fold"/>
</dbReference>
<evidence type="ECO:0000313" key="4">
    <source>
        <dbReference type="EMBL" id="KAK7499931.1"/>
    </source>
</evidence>
<dbReference type="InterPro" id="IPR008972">
    <property type="entry name" value="Cupredoxin"/>
</dbReference>
<feature type="region of interest" description="Disordered" evidence="2">
    <location>
        <begin position="1825"/>
        <end position="1848"/>
    </location>
</feature>
<dbReference type="Pfam" id="PF13287">
    <property type="entry name" value="Fn3_assoc"/>
    <property type="match status" value="1"/>
</dbReference>
<dbReference type="EMBL" id="JACVVK020000040">
    <property type="protein sequence ID" value="KAK7499931.1"/>
    <property type="molecule type" value="Genomic_DNA"/>
</dbReference>
<feature type="compositionally biased region" description="Basic and acidic residues" evidence="2">
    <location>
        <begin position="522"/>
        <end position="532"/>
    </location>
</feature>
<feature type="compositionally biased region" description="Acidic residues" evidence="2">
    <location>
        <begin position="140"/>
        <end position="150"/>
    </location>
</feature>
<gene>
    <name evidence="4" type="ORF">BaRGS_00008779</name>
</gene>
<dbReference type="InterPro" id="IPR026876">
    <property type="entry name" value="Fn3_assoc_repeat"/>
</dbReference>
<evidence type="ECO:0000259" key="3">
    <source>
        <dbReference type="PROSITE" id="PS50853"/>
    </source>
</evidence>
<dbReference type="InterPro" id="IPR050991">
    <property type="entry name" value="ECM_Regulatory_Proteins"/>
</dbReference>
<feature type="compositionally biased region" description="Pro residues" evidence="2">
    <location>
        <begin position="230"/>
        <end position="274"/>
    </location>
</feature>
<feature type="compositionally biased region" description="Basic and acidic residues" evidence="2">
    <location>
        <begin position="69"/>
        <end position="79"/>
    </location>
</feature>
<feature type="compositionally biased region" description="Low complexity" evidence="2">
    <location>
        <begin position="652"/>
        <end position="665"/>
    </location>
</feature>
<dbReference type="Proteomes" id="UP001519460">
    <property type="component" value="Unassembled WGS sequence"/>
</dbReference>
<evidence type="ECO:0000256" key="1">
    <source>
        <dbReference type="ARBA" id="ARBA00022737"/>
    </source>
</evidence>
<feature type="domain" description="Fibronectin type-III" evidence="3">
    <location>
        <begin position="1605"/>
        <end position="1701"/>
    </location>
</feature>
<feature type="region of interest" description="Disordered" evidence="2">
    <location>
        <begin position="4344"/>
        <end position="4403"/>
    </location>
</feature>
<dbReference type="PANTHER" id="PTHR46708">
    <property type="entry name" value="TENASCIN"/>
    <property type="match status" value="1"/>
</dbReference>
<accession>A0ABD0LK86</accession>
<sequence>DEKPAPCDDEGSSPTKPDTPTPSEPTDTNTDSTDQSQVEKDKPAESGQALGFLDTLLKEEPQQDNTGGDEAKLAEDSPQDRGVSAQAETEPSSGETDRDSGQKPTETVPAESSASADSAGEEQNPKSSEAANLPVTPAEERDEPEGEASGESDQAVKPSSGSTAVGIPAADGVGEDSQKESVSTDQDTQPLDSGVSETDPTSEAESSESKSVVQDSPEPKPVSPELKPVSPEPKPVSPEPNPVSPEPKPISPEPRPVSPEPKPISPEPRPASPEPKPDSPKPKPDSTEESAKEPVSVENTSLGQEPVSAEEDQKPVSADEPDNPAESVTLSTSEEPTAEPETANVVQEPVSPTESQPAESADHIDELSTLRQASSELVEQSIAKAVEIVTADTFITETKEEDVRDAGEKHLTEQTVQTPTSPADKKAEPEEKDKDSAEPGTEEALYRDSSVTSEESARETVQEVADPADHKSDRSESPTPESPASSERESTSEPVKDRDSAPGTAADGSVTETGPSAQTAQDKTEEGQKTEDLSSDSEQKNLLLSQRAPEHEKKQTAKQESQPDTPRPDTRGVSHNASVAGSKRKSATRTVSKHKDTTVVPEPSASKMGSGASKDGEIEEADPRFAAQSTAAMSTASGWNAGSPPRSPQHAKNSFYSQQSSNKSSGHMSRVSRFNDGFEEAEVRISQDGFSQQELNIMEGQSVRFVCDQSCPNNASLIQVIYDGEELRPVIGGYQVALDDHHGVFHQQLNMEGEYKFALSGIRCTPLMVRVRRKTDLQADVTDEGFLPEIIYVDQGTSVKWTWKQTTVPHTVSEVSYVMEKGCLSRQPPNQSIVATTSGTHRQTFNRPGIHYMRTEGSEPGKTHLCIVCVQSVSREYRVEILDRSFQPMILLIEEGDRVWFSWDRFKCKKAHSVYQIEPPAVDHREDDAYEPVRDGFKWTTPSKQGLMSHRFDKVGVFYFSDQNFEEAAEYIGTIIVKPKQREHVIKLQESGFSPDLLRVTTGDRVWWTWDGQAVADVGEGLLLLEEDKVLNPLSRKNTTPDQSEHLQDLDASGAQVMTRVGAATVHFTTVGVYTYKLSDVGDNFSCCSILVNPGSKNHTVHLTDNGFEPKVITVNCNDRVWWVWQSGKKQHNVVQVSHQGLPIPGGFCSGQPRDSPSAFAHQFGTPGVYYFISKSLPQVFGAVVVSTRPQVHEVSVRESEMKPDPVTIQINDVVAWVFGGPRQYDVTLVETVDQVLDAGSSKALAPRRCFARGIGRIGNLHFKSRSFQKKKETNYMDETRLSSVVCDDRCDSIIVTLDKKGFHPSTVFLQKGQSLLWSWKGTDEEHNIIHVTDPNSAMPLNMIKGPRAFNSGRPLPNDSFLYTFDEDGSYTVVSQGAPGFSCTVNIMEVAPRTGEPYISSEQEGGTVDRYTRVHLTSDTPGARIYYTLDGSRPSINSKAYRPARGVVLRESGLNFIRAVAVADEHLQSHIFTSKRFWVLSKGDVDYKSEDSGSDQDMTVPPQTKTWDWWSSKPQIKACFTSPGTMEVFWDPPSPVARKQIRAYQLFLNGVSYCQKFPNSSNSLKLVGLAGGRRYNVTLEVYPTNPKNQVIESNTLQITCPKVAPPGGPVISLETTADQHTLSVVWMSIDSPSQPVDGYLVYLNDQQCGPKLVPEAGSNRCKVVISGCDAGIDYKLYVLAVLADTDETRMSNVLVIQLPLDTSNISLPPPNERVADEEVYLEYVEVLEGSGYLPEMDDGQQQVAPVRKVVEVEKAELAADCAPLPVKKPSLRSFTDIGAYNSEQTSRSDLAEVEQITGGESKQGKRKRISFRAVAKSVTRFLQSERNIRKKHEPERAKQRGNKGAQVDWEKLKTYMGDNRQAQPAAVAGPVGDSGLKSALKVRSGGTDGVTSPVAVPRHSSRLRAEDAYNRSAERMTRSRSEEAYEDDYEPPPRRRPPSRIPRSHSDEYDDFEEFDNRRPRDWVPPQATPRYPGNYYRQDSYRDEASDYSEGPPIHQQSLSPDPRYRQRGRRGSYHPDYSPERLSHSSVSSRRRRYSDASWSHPEMSKGPRGSDGYLYAAAHQDFDEDCHHGNRGQRRPSGDGSVMRRGRPQREARTPVYREGADTDTASDKDSVEHLYISPRYAERMHDDHGPKKSVQFYFGPADDDTSEMQEPRRRLQNQYEHSRGQQHHNGDEESLDTQLSDGETIVPDGEGQQGYVVHEPYGDVPMYGHDRGPPPPPLPAESGGMLSRFLDIVNHVPFIREDLLDSGVEENVDVMSRSAPEYKDVSSASECKEPSTSRSQKREPVKAEAQRNKSKSTTPKEPQTSTPRIGGLVDDDTTTTDESESESDYESDREGPPGGHVVILDASKNQATDTKENLRGRAVGDQGHYKDDGMAVVGHGGKSRKNLRGKSTALIEVQKTVALGMSERQVKDTGDILEKTKLAVSTEQKSMVQVKEGELVGGDGEGLLPAPSIMATTKGRHSVRIAWELPRQPDPQYKLLLFVVNVVGTRFSSEINSDISYECNLVEKGKQVRGVQHCWNINQDKQQCVIKGLQPGLTYRIYVIANYSTIHGNKPCEIQTTSSVLYYTTMGPPKSPRLRIVRVDLYQACIAWEAPAMHENARLSGYQISVDGKPLGGLRNPDIQQMVINNLVPGKTISINVVAVMVRAAQESAPSKTVHITCPRRPAAPTISQQPSYKKGCVLLAWDKPRGHPNSTEETITSYAIYVDGQWHGEVKANKLGDQQGYQFFLTDLAPEQSYDVSVKAIAGDRHTDPDAQHIYCLSESFMSNVVPVMAPAAPKSPKLRLEGLHPDGIDVTWQTPQQSGDAHISGYQMLKNGKLYGSVIPPDVSSLRIRDVTLGEKLTLQLIALTEHPVGKDVRASSVAGDKDSGISGSTMQPDDRSADVFAGDRYSGCKPGPKLVIHYTGLVCPPSEVWCERVTGHSALIVWSKGEEKKAHFLSPDSYQVTWWPDDHLLITNLRPSTTYTVVVEARKMEKYTDMDESISYAETPEGLNAFILSSKSEHLTVKTASPPDPPRNVGVTATTCNSLNVAWDPPQEYGSEVIAVRIECISLNAQDPHHVTEDIMPDSTSADITGLHEKTDYLIRVIAVTEEYFDRLPDKHKHKKLHAIPRDVLVAQEESPWLPSANIIAKTAGTEAPANIRLTQSTMTSLVLTWTPPLVYGSNKLLSQIVRWRDVRRTKPSDPEDLIVASHVNLLPTEDTLTISDLVPGSQYQIVIEAVVSIKTSLNPDQCDSGIEKYRRTAHVMSKPLVVWTRAPIEPPKVLVASYDESTANLYWEKPILMSIIGKDDEGNPRYLRRYLEGYRLEINGKLQSCLGPAAQTCTLTKCKPGKQYSVVLVAMTCTEDRRRERREKAPSEPVEVTLPKPQDGFLETMQAQFIHQEERDSRTFGDVEVKWTIQGQSNLLKQFSIIWFSSEDRVIQTKYVGPEKRRCTIPVTHLKAIYSITVEPCYYTEVLPQQPQDIQIMIPGPPDAPEIFLRSQDKEEFVIEWGEPRCYGGVKVKGYQVYMNDKKIGNELSNAHRKAVIPCRMNRTYRINLVALSSTSDFPDSPKSNTLLINSGKGGGPGSLSLEEYSTGDDHDLPVKVTGVTESGIHLDWASFVENHDVAFYKIQWSSVAQPAQREVRLSPKDVSCVINKCLPGTTHFVRLVAYSEDGQILEKSKQLTVQTSAPPDAPVLSVRACNFRYIAIQWEKPTTYGDALITGYKVYVNGIVEAVLSADSLSYTFTQGKWCQEYSFQVQALTAGDQLNSRPSEPLILTWPGTRAPQIRKVPSVSSSALRVAWDAPYLTDGVKVKHYRLCCVEEDTEKLVQSIGPIHPDTCEAEFKQLSKGGYMVFLETHLYGTGEIVRSEAIRMQPSVCPDPPQISVTVVGLEERRQLEKLTCELANKRDRLIRAVGHKLKRIGALAHPLRAEKDEDVVMGAHTLTGVEELMEGCFSALENYTGQLIAHLSWQCPQSKDDVCLSGFKVLVDGKQYGSSMHSGVRTVRLQLNLDQPSYRLSMVSLSDKPAGSSVESSQVELLTAPFKPFSYYCYHNIHSKNARWPAQGCCKYQDAIAYERQVGKKLANQGLLTKHVPPPACSLLDIFAGDYKPLMTGHRPQHATVLLFWTPWCLSSQKTMDYYVRFAREASKEFNFVAVSCGVSGVKSDERQALVHDLTSSGWREDGVIWHCTSECASNVYRTLSTINHTTSSLRVEPDLLSEKYMDLTELLGIAGVPTFLFIHPEGYIAWHGRYSSFDYAAFCAFMRHTNSEVVRHPCPVFNCDCCKNDMSIDQEAIATLLPEKVKNQTQAIAIKSSPNNSETNLNGGSRPDLKYAAINGFTENASGTEKVFMARKPSPKRRTKLSISRRPFSASAAAPPQLQGSPYLAKVVPHGSSPTRSRNRPVSAKLVHYM</sequence>
<feature type="domain" description="Fibronectin type-III" evidence="3">
    <location>
        <begin position="2576"/>
        <end position="2669"/>
    </location>
</feature>
<feature type="compositionally biased region" description="Basic and acidic residues" evidence="2">
    <location>
        <begin position="2264"/>
        <end position="2295"/>
    </location>
</feature>
<feature type="region of interest" description="Disordered" evidence="2">
    <location>
        <begin position="2263"/>
        <end position="2390"/>
    </location>
</feature>
<dbReference type="Gene3D" id="3.40.30.10">
    <property type="entry name" value="Glutaredoxin"/>
    <property type="match status" value="1"/>
</dbReference>
<feature type="compositionally biased region" description="Basic and acidic residues" evidence="2">
    <location>
        <begin position="486"/>
        <end position="500"/>
    </location>
</feature>
<feature type="compositionally biased region" description="Basic and acidic residues" evidence="2">
    <location>
        <begin position="2164"/>
        <end position="2175"/>
    </location>
</feature>
<feature type="compositionally biased region" description="Low complexity" evidence="2">
    <location>
        <begin position="4357"/>
        <end position="4375"/>
    </location>
</feature>
<feature type="compositionally biased region" description="Low complexity" evidence="2">
    <location>
        <begin position="110"/>
        <end position="122"/>
    </location>
</feature>
<comment type="caution">
    <text evidence="4">The sequence shown here is derived from an EMBL/GenBank/DDBJ whole genome shotgun (WGS) entry which is preliminary data.</text>
</comment>